<sequence>MADLSGTDDVKPPKCHHDYWLTLEEAEKEVKAHEDRTGTRYTSDKDDPSFGTSAWTEAECKLLWEEGDKYMGEPLEFDGIPFLVLATKELLCHYGISTKKTTTDSSKNLSCPAKVVLKEVIKFPDYKIESNTNCEKEKWSKMIQDDICCGSVRSERRIYVHLPSPELHLHTVLTKRVVQETRADANSSVPHCLICNSKLSASTRSAIPLFTGKIVTSHRRQELSVVLGEILNQQLQKTTVHSNIVCSKCFNLIDDIDSLEEQVINKKQVIVNKYKRTISEVNQKPSSTISHSDDDPNFDVPSHSSKRGRGRGRPPGRPRLRGRGRGRPRGKTKPTKKASESCLVKLELEETPEEETLHKRLKSPTPLQTIKKEDIMSDLDSIEDSQETLVRIEALEAEEEEVEIPITKDDVAMELQEDVLEVVEEVLVCEKTFASRENRNAHMFIHSEKKPYECKVCCAGFMRKPLCVTHLAVHGQINNPEAYITFNSPSLLANSHEAATAEEEAAQAIHAVRLAEEATPHQAVEEQTQIMRDGKVVKITSRPVHIIETDETTRYVIHSSERVPDSNMDHFFAELQGQVVEVRSEDY</sequence>
<dbReference type="SUPFAM" id="SSF57667">
    <property type="entry name" value="beta-beta-alpha zinc fingers"/>
    <property type="match status" value="1"/>
</dbReference>
<dbReference type="GO" id="GO:0008270">
    <property type="term" value="F:zinc ion binding"/>
    <property type="evidence" value="ECO:0007669"/>
    <property type="project" value="UniProtKB-KW"/>
</dbReference>
<name>A0AAW0TQN1_SCYPA</name>
<dbReference type="PANTHER" id="PTHR47456">
    <property type="entry name" value="PHD-TYPE DOMAIN-CONTAINING PROTEIN"/>
    <property type="match status" value="1"/>
</dbReference>
<accession>A0AAW0TQN1</accession>
<comment type="caution">
    <text evidence="4">The sequence shown here is derived from an EMBL/GenBank/DDBJ whole genome shotgun (WGS) entry which is preliminary data.</text>
</comment>
<keyword evidence="1" id="KW-0479">Metal-binding</keyword>
<dbReference type="Proteomes" id="UP001487740">
    <property type="component" value="Unassembled WGS sequence"/>
</dbReference>
<evidence type="ECO:0000256" key="1">
    <source>
        <dbReference type="PROSITE-ProRule" id="PRU00042"/>
    </source>
</evidence>
<dbReference type="GO" id="GO:0003700">
    <property type="term" value="F:DNA-binding transcription factor activity"/>
    <property type="evidence" value="ECO:0007669"/>
    <property type="project" value="InterPro"/>
</dbReference>
<dbReference type="PROSITE" id="PS00028">
    <property type="entry name" value="ZINC_FINGER_C2H2_1"/>
    <property type="match status" value="1"/>
</dbReference>
<evidence type="ECO:0000313" key="5">
    <source>
        <dbReference type="Proteomes" id="UP001487740"/>
    </source>
</evidence>
<keyword evidence="1" id="KW-0862">Zinc</keyword>
<evidence type="ECO:0000256" key="2">
    <source>
        <dbReference type="SAM" id="MobiDB-lite"/>
    </source>
</evidence>
<protein>
    <recommendedName>
        <fullName evidence="3">C2H2-type domain-containing protein</fullName>
    </recommendedName>
</protein>
<dbReference type="InterPro" id="IPR013087">
    <property type="entry name" value="Znf_C2H2_type"/>
</dbReference>
<dbReference type="PROSITE" id="PS50157">
    <property type="entry name" value="ZINC_FINGER_C2H2_2"/>
    <property type="match status" value="1"/>
</dbReference>
<dbReference type="Gene3D" id="3.30.160.60">
    <property type="entry name" value="Classic Zinc Finger"/>
    <property type="match status" value="1"/>
</dbReference>
<proteinExistence type="predicted"/>
<dbReference type="EMBL" id="JARAKH010000028">
    <property type="protein sequence ID" value="KAK8388667.1"/>
    <property type="molecule type" value="Genomic_DNA"/>
</dbReference>
<feature type="domain" description="C2H2-type" evidence="3">
    <location>
        <begin position="429"/>
        <end position="451"/>
    </location>
</feature>
<keyword evidence="5" id="KW-1185">Reference proteome</keyword>
<gene>
    <name evidence="4" type="ORF">O3P69_020567</name>
</gene>
<feature type="compositionally biased region" description="Basic residues" evidence="2">
    <location>
        <begin position="304"/>
        <end position="336"/>
    </location>
</feature>
<dbReference type="Pfam" id="PF15299">
    <property type="entry name" value="ALS2CR8"/>
    <property type="match status" value="1"/>
</dbReference>
<evidence type="ECO:0000313" key="4">
    <source>
        <dbReference type="EMBL" id="KAK8388667.1"/>
    </source>
</evidence>
<reference evidence="4 5" key="1">
    <citation type="submission" date="2023-03" db="EMBL/GenBank/DDBJ databases">
        <title>High-quality genome of Scylla paramamosain provides insights in environmental adaptation.</title>
        <authorList>
            <person name="Zhang L."/>
        </authorList>
    </citation>
    <scope>NUCLEOTIDE SEQUENCE [LARGE SCALE GENOMIC DNA]</scope>
    <source>
        <strain evidence="4">LZ_2023a</strain>
        <tissue evidence="4">Muscle</tissue>
    </source>
</reference>
<organism evidence="4 5">
    <name type="scientific">Scylla paramamosain</name>
    <name type="common">Mud crab</name>
    <dbReference type="NCBI Taxonomy" id="85552"/>
    <lineage>
        <taxon>Eukaryota</taxon>
        <taxon>Metazoa</taxon>
        <taxon>Ecdysozoa</taxon>
        <taxon>Arthropoda</taxon>
        <taxon>Crustacea</taxon>
        <taxon>Multicrustacea</taxon>
        <taxon>Malacostraca</taxon>
        <taxon>Eumalacostraca</taxon>
        <taxon>Eucarida</taxon>
        <taxon>Decapoda</taxon>
        <taxon>Pleocyemata</taxon>
        <taxon>Brachyura</taxon>
        <taxon>Eubrachyura</taxon>
        <taxon>Portunoidea</taxon>
        <taxon>Portunidae</taxon>
        <taxon>Portuninae</taxon>
        <taxon>Scylla</taxon>
    </lineage>
</organism>
<evidence type="ECO:0000259" key="3">
    <source>
        <dbReference type="PROSITE" id="PS50157"/>
    </source>
</evidence>
<feature type="region of interest" description="Disordered" evidence="2">
    <location>
        <begin position="282"/>
        <end position="342"/>
    </location>
</feature>
<dbReference type="InterPro" id="IPR029309">
    <property type="entry name" value="CaRF"/>
</dbReference>
<dbReference type="PANTHER" id="PTHR47456:SF1">
    <property type="entry name" value="PHD-TYPE DOMAIN-CONTAINING PROTEIN"/>
    <property type="match status" value="1"/>
</dbReference>
<dbReference type="AlphaFoldDB" id="A0AAW0TQN1"/>
<keyword evidence="1" id="KW-0863">Zinc-finger</keyword>
<dbReference type="InterPro" id="IPR036236">
    <property type="entry name" value="Znf_C2H2_sf"/>
</dbReference>